<accession>A0ACD5XXM0</accession>
<reference evidence="1" key="1">
    <citation type="submission" date="2021-05" db="EMBL/GenBank/DDBJ databases">
        <authorList>
            <person name="Scholz U."/>
            <person name="Mascher M."/>
            <person name="Fiebig A."/>
        </authorList>
    </citation>
    <scope>NUCLEOTIDE SEQUENCE [LARGE SCALE GENOMIC DNA]</scope>
</reference>
<organism evidence="1 2">
    <name type="scientific">Avena sativa</name>
    <name type="common">Oat</name>
    <dbReference type="NCBI Taxonomy" id="4498"/>
    <lineage>
        <taxon>Eukaryota</taxon>
        <taxon>Viridiplantae</taxon>
        <taxon>Streptophyta</taxon>
        <taxon>Embryophyta</taxon>
        <taxon>Tracheophyta</taxon>
        <taxon>Spermatophyta</taxon>
        <taxon>Magnoliopsida</taxon>
        <taxon>Liliopsida</taxon>
        <taxon>Poales</taxon>
        <taxon>Poaceae</taxon>
        <taxon>BOP clade</taxon>
        <taxon>Pooideae</taxon>
        <taxon>Poodae</taxon>
        <taxon>Poeae</taxon>
        <taxon>Poeae Chloroplast Group 1 (Aveneae type)</taxon>
        <taxon>Aveninae</taxon>
        <taxon>Avena</taxon>
    </lineage>
</organism>
<evidence type="ECO:0000313" key="2">
    <source>
        <dbReference type="Proteomes" id="UP001732700"/>
    </source>
</evidence>
<evidence type="ECO:0000313" key="1">
    <source>
        <dbReference type="EnsemblPlants" id="AVESA.00010b.r2.5CG0869760.1.CDS.1"/>
    </source>
</evidence>
<proteinExistence type="predicted"/>
<name>A0ACD5XXM0_AVESA</name>
<sequence length="175" mass="20766">MSTIDRVFYNTELDSLFPLATTQDCTRLGSDHSPLLWDSGMGLVPKNLSYKFEKWWLLREDFGELVTKIWSAPTKGKTSLDRWQEKVRRFRKNTKGWSRTIEVDLRQLKREMMEEYDILDIKVESEPLSDQELDRMKIINFEMQAIWLKEEVKAKLDLEIEISWKETGIVPTSMQ</sequence>
<dbReference type="Proteomes" id="UP001732700">
    <property type="component" value="Chromosome 5C"/>
</dbReference>
<protein>
    <submittedName>
        <fullName evidence="1">Uncharacterized protein</fullName>
    </submittedName>
</protein>
<keyword evidence="2" id="KW-1185">Reference proteome</keyword>
<dbReference type="EnsemblPlants" id="AVESA.00010b.r2.5CG0869760.1">
    <property type="protein sequence ID" value="AVESA.00010b.r2.5CG0869760.1.CDS.1"/>
    <property type="gene ID" value="AVESA.00010b.r2.5CG0869760"/>
</dbReference>
<reference evidence="1" key="2">
    <citation type="submission" date="2025-09" db="UniProtKB">
        <authorList>
            <consortium name="EnsemblPlants"/>
        </authorList>
    </citation>
    <scope>IDENTIFICATION</scope>
</reference>